<evidence type="ECO:0000256" key="1">
    <source>
        <dbReference type="SAM" id="MobiDB-lite"/>
    </source>
</evidence>
<evidence type="ECO:0000313" key="2">
    <source>
        <dbReference type="EMBL" id="KAK4184560.1"/>
    </source>
</evidence>
<feature type="region of interest" description="Disordered" evidence="1">
    <location>
        <begin position="69"/>
        <end position="102"/>
    </location>
</feature>
<feature type="compositionally biased region" description="Basic and acidic residues" evidence="1">
    <location>
        <begin position="76"/>
        <end position="87"/>
    </location>
</feature>
<dbReference type="EMBL" id="MU864483">
    <property type="protein sequence ID" value="KAK4184560.1"/>
    <property type="molecule type" value="Genomic_DNA"/>
</dbReference>
<name>A0AAN6WMC0_9PEZI</name>
<accession>A0AAN6WMC0</accession>
<organism evidence="2 3">
    <name type="scientific">Podospora australis</name>
    <dbReference type="NCBI Taxonomy" id="1536484"/>
    <lineage>
        <taxon>Eukaryota</taxon>
        <taxon>Fungi</taxon>
        <taxon>Dikarya</taxon>
        <taxon>Ascomycota</taxon>
        <taxon>Pezizomycotina</taxon>
        <taxon>Sordariomycetes</taxon>
        <taxon>Sordariomycetidae</taxon>
        <taxon>Sordariales</taxon>
        <taxon>Podosporaceae</taxon>
        <taxon>Podospora</taxon>
    </lineage>
</organism>
<dbReference type="Proteomes" id="UP001302126">
    <property type="component" value="Unassembled WGS sequence"/>
</dbReference>
<keyword evidence="3" id="KW-1185">Reference proteome</keyword>
<reference evidence="2" key="2">
    <citation type="submission" date="2023-05" db="EMBL/GenBank/DDBJ databases">
        <authorList>
            <consortium name="Lawrence Berkeley National Laboratory"/>
            <person name="Steindorff A."/>
            <person name="Hensen N."/>
            <person name="Bonometti L."/>
            <person name="Westerberg I."/>
            <person name="Brannstrom I.O."/>
            <person name="Guillou S."/>
            <person name="Cros-Aarteil S."/>
            <person name="Calhoun S."/>
            <person name="Haridas S."/>
            <person name="Kuo A."/>
            <person name="Mondo S."/>
            <person name="Pangilinan J."/>
            <person name="Riley R."/>
            <person name="Labutti K."/>
            <person name="Andreopoulos B."/>
            <person name="Lipzen A."/>
            <person name="Chen C."/>
            <person name="Yanf M."/>
            <person name="Daum C."/>
            <person name="Ng V."/>
            <person name="Clum A."/>
            <person name="Ohm R."/>
            <person name="Martin F."/>
            <person name="Silar P."/>
            <person name="Natvig D."/>
            <person name="Lalanne C."/>
            <person name="Gautier V."/>
            <person name="Ament-Velasquez S.L."/>
            <person name="Kruys A."/>
            <person name="Hutchinson M.I."/>
            <person name="Powell A.J."/>
            <person name="Barry K."/>
            <person name="Miller A.N."/>
            <person name="Grigoriev I.V."/>
            <person name="Debuchy R."/>
            <person name="Gladieux P."/>
            <person name="Thoren M.H."/>
            <person name="Johannesson H."/>
        </authorList>
    </citation>
    <scope>NUCLEOTIDE SEQUENCE</scope>
    <source>
        <strain evidence="2">PSN309</strain>
    </source>
</reference>
<reference evidence="2" key="1">
    <citation type="journal article" date="2023" name="Mol. Phylogenet. Evol.">
        <title>Genome-scale phylogeny and comparative genomics of the fungal order Sordariales.</title>
        <authorList>
            <person name="Hensen N."/>
            <person name="Bonometti L."/>
            <person name="Westerberg I."/>
            <person name="Brannstrom I.O."/>
            <person name="Guillou S."/>
            <person name="Cros-Aarteil S."/>
            <person name="Calhoun S."/>
            <person name="Haridas S."/>
            <person name="Kuo A."/>
            <person name="Mondo S."/>
            <person name="Pangilinan J."/>
            <person name="Riley R."/>
            <person name="LaButti K."/>
            <person name="Andreopoulos B."/>
            <person name="Lipzen A."/>
            <person name="Chen C."/>
            <person name="Yan M."/>
            <person name="Daum C."/>
            <person name="Ng V."/>
            <person name="Clum A."/>
            <person name="Steindorff A."/>
            <person name="Ohm R.A."/>
            <person name="Martin F."/>
            <person name="Silar P."/>
            <person name="Natvig D.O."/>
            <person name="Lalanne C."/>
            <person name="Gautier V."/>
            <person name="Ament-Velasquez S.L."/>
            <person name="Kruys A."/>
            <person name="Hutchinson M.I."/>
            <person name="Powell A.J."/>
            <person name="Barry K."/>
            <person name="Miller A.N."/>
            <person name="Grigoriev I.V."/>
            <person name="Debuchy R."/>
            <person name="Gladieux P."/>
            <person name="Hiltunen Thoren M."/>
            <person name="Johannesson H."/>
        </authorList>
    </citation>
    <scope>NUCLEOTIDE SEQUENCE</scope>
    <source>
        <strain evidence="2">PSN309</strain>
    </source>
</reference>
<gene>
    <name evidence="2" type="ORF">QBC35DRAFT_477150</name>
</gene>
<evidence type="ECO:0000313" key="3">
    <source>
        <dbReference type="Proteomes" id="UP001302126"/>
    </source>
</evidence>
<comment type="caution">
    <text evidence="2">The sequence shown here is derived from an EMBL/GenBank/DDBJ whole genome shotgun (WGS) entry which is preliminary data.</text>
</comment>
<sequence>MCHLFINTTCQTCGRVEKKIFKRKRCNAPTPAWGSGVSQIQQHSMETREKTTEKCQKCLDEELADYSPVVEGPDATAKEDVKNKGKEVAGASNDSRDTMSAPAASAYIIQAL</sequence>
<proteinExistence type="predicted"/>
<dbReference type="AlphaFoldDB" id="A0AAN6WMC0"/>
<protein>
    <submittedName>
        <fullName evidence="2">Uncharacterized protein</fullName>
    </submittedName>
</protein>